<name>A0A1Z1LZM3_9CAUD</name>
<evidence type="ECO:0000256" key="1">
    <source>
        <dbReference type="ARBA" id="ARBA00004328"/>
    </source>
</evidence>
<gene>
    <name evidence="5" type="ORF">DeepPurple_gp029</name>
</gene>
<evidence type="ECO:0000256" key="2">
    <source>
        <dbReference type="ARBA" id="ARBA00022732"/>
    </source>
</evidence>
<evidence type="ECO:0000256" key="3">
    <source>
        <dbReference type="SAM" id="Coils"/>
    </source>
</evidence>
<keyword evidence="2" id="KW-0946">Virion</keyword>
<keyword evidence="2" id="KW-1227">Viral tail protein</keyword>
<evidence type="ECO:0000313" key="6">
    <source>
        <dbReference type="Proteomes" id="UP000225583"/>
    </source>
</evidence>
<dbReference type="NCBIfam" id="TIGR01665">
    <property type="entry name" value="put_anti_recept"/>
    <property type="match status" value="1"/>
</dbReference>
<protein>
    <submittedName>
        <fullName evidence="5">Minor structural protein</fullName>
    </submittedName>
</protein>
<proteinExistence type="predicted"/>
<dbReference type="InterPro" id="IPR007119">
    <property type="entry name" value="Phage_tail_spike_N"/>
</dbReference>
<evidence type="ECO:0000313" key="5">
    <source>
        <dbReference type="EMBL" id="ARW58280.1"/>
    </source>
</evidence>
<dbReference type="GO" id="GO:0098015">
    <property type="term" value="C:virus tail"/>
    <property type="evidence" value="ECO:0007669"/>
    <property type="project" value="UniProtKB-KW"/>
</dbReference>
<feature type="coiled-coil region" evidence="3">
    <location>
        <begin position="389"/>
        <end position="416"/>
    </location>
</feature>
<organism evidence="5 6">
    <name type="scientific">Bacillus phage Deep-Purple</name>
    <dbReference type="NCBI Taxonomy" id="1873341"/>
    <lineage>
        <taxon>Viruses</taxon>
        <taxon>Duplodnaviria</taxon>
        <taxon>Heunggongvirae</taxon>
        <taxon>Uroviricota</taxon>
        <taxon>Caudoviricetes</taxon>
        <taxon>Deurplevirus</taxon>
        <taxon>Deurplevirus deeppurple</taxon>
    </lineage>
</organism>
<keyword evidence="6" id="KW-1185">Reference proteome</keyword>
<reference evidence="5 6" key="1">
    <citation type="submission" date="2017-05" db="EMBL/GenBank/DDBJ databases">
        <title>Complete Genome Sequence of Bacteriophage Deep-Purple infecting emetic Bacillus cereus.</title>
        <authorList>
            <person name="Hock L."/>
            <person name="Gillis A."/>
            <person name="Mahillon J."/>
        </authorList>
    </citation>
    <scope>NUCLEOTIDE SEQUENCE [LARGE SCALE GENOMIC DNA]</scope>
</reference>
<accession>A0A1Z1LZM3</accession>
<dbReference type="Pfam" id="PF13884">
    <property type="entry name" value="Peptidase_S74"/>
    <property type="match status" value="1"/>
</dbReference>
<dbReference type="PROSITE" id="PS51688">
    <property type="entry name" value="ICA"/>
    <property type="match status" value="1"/>
</dbReference>
<feature type="domain" description="Peptidase S74" evidence="4">
    <location>
        <begin position="2023"/>
        <end position="2131"/>
    </location>
</feature>
<feature type="coiled-coil region" evidence="3">
    <location>
        <begin position="475"/>
        <end position="516"/>
    </location>
</feature>
<comment type="subcellular location">
    <subcellularLocation>
        <location evidence="1">Virion</location>
    </subcellularLocation>
</comment>
<keyword evidence="3" id="KW-0175">Coiled coil</keyword>
<sequence>MENMNHEIHIVDFESRRVIKTLKQGEYFDDVREWAIRDNVELLDFSVKATEDIAVYLQQQNIVLKEISPSHVMAYVITETDQASQEGVIKVFASGMHVNLRQQGVIKPQLIKTTDCRGYMNIALQGTEWEIGRIEAEGKHEHTVKTFQDPVQFLKDTSDIFGNLELQFRATVKGGQLHRLLVDMVVRRGRVTGKEVTLGKDLNGIRRVENSEAVCTHLIPFLMGQDDEGKDKLITIESENNGEIFITSPEAFKRWNINGKPRYGLYTPETDNMQMSPARLFSLGKQEFKRRIEPHISYEVDAIDVHNVLGFEHEKIEDGDEIKIIDEGMTPTLYLEARYISGKSSSMNPESNIYNFGRFREIKTPNEQMYRVYQQLMTALKDKVPQSVIDALEEQVKEAEKNAIEAGKQAQQAKEDSATAVKLAEAIDKFVKENTVEIIYSPTAPTKNLIDGKTLWFNTTNNTLYLWKDKAWKAISVSEDAVEQLKKDAEKLTEDLKNLHTQVDQTRKDIQTLGQDVLTLPDKKYVDDQVKDKADKSGVFTKEEIKEGYVGKQEYTTDKDGNIKQFKDVNTKVEQNAEAIKNSATKTELNQINKDVVAVDKKATTAQQDANGAKLNIEQLTTTFNNAKIGSTNLILLSDYDKTWTNAPATINELISLKVSNREDIRNKEIIISAYFSGIVTSKGDRPWLGIELAVTYADGTQAWFPVSELRNLALNKQYNEQQFYSKYKIPDKEIKSMYVTLGNRNNAGTMRLHHVQLETGSFPSSWAPAPEDMTSNTDFVKKTNEIIHTVEENTQRIEEVSQSTVMKANLVDNPTFLDLIRWNTYNGTVAEDKTVMFNGYNTMKDIQEGLTADGYRGANQRLNKSDLEIGKFYTASVWVMTDDPTKFDGIIGLELIAYTNVASGTRKWTATQRIKLVEAKKMKAGEWVHLQCTAPMALTEDVEGINFNCRLWRNGRLWIACPQVVDGEVVTPFTMDREGTTVLRRQTNEIKQTVDGTVATVKSVEESIQRGADNLLIDSTANKVNPAFYDDKSFQINNVTKTYVEDYMRLTCVNDTDAFYQMGNMVLATPTMHGVTPLTNISISGDFKGTAKSLDLVIFYRLGTGTGWNESLLKKSPINSNWQRISYTAQLPANVSAWFVRVRFTRGNSSNTKTIDMRRLQVEVGPYATPWKQSAEDVITINNKTNEIKQGLDENSATITQINAQGFVGANLIENSTFKELKGTNISDPAKWTNNIGSVTTVQAPWGDEPRANVVRFFRSGETINNIASMESMKVTAVQGEDYTFSLWVKCPKFDTWDVKNPYIIQFFNSSGTRIQFLDVAITAEEAEQIKKNQWTRIVRTAKATTAGIAFVNIRTTLFRNGELYVRMPQVERGTMVTGWSYARNDFADAYSTDTKINSIVQTAEKTQSTISDIQKTQGTQGTAINNQEKVIQSHTSQFTQMSKLIEMKVTSQDIADYVGGVGTQNMLLNSAFEDREFSNMGVITKRTPSMREFYNTHGTVAGTAIVAPQNAPDAMHDNYNGVMIMARGLTADSWVGFGQAVPVTAGQGDITFSAWIKTNDLASIDANFNLELKYYNGNTVVAGVQKSLNIKPRLVEGKWTFCFFTMPVPNTRLTSVHANIWLQRNGTAFVSQPMLQFSSKPSAFMENTKELVAYDNIYQNIALKVATADYDKKMSSIDTQFKQTNLAIDMKASKTDVYTKTEANGQFGSKTIVDKHEATLKLQATEINLRVKNNEIASTINQTAQSVLIQASKIMLDGYVEAKHLKAQRLEGVTIATLPTNSKGNYMELNQQNLVLKGWDNGKLVSRGYLGFMPNLPNNTVRTALVLGNDYNNANALNVQGALFIEHKTPAWNNYNLTDVRFGIADSRASDGSIAMTTFLKMGYMGSVELASRSDIKMISRNGGVDIIASGSGLSNINLNAQQYISNITKSGSFDIYNSVDTLPDKSSTLSIRDNRVKPTKTPDIDMIIGDSIMFRYATNGDYNQYGIQVKTGSDGRGNYGKNFANMQVAKLYANQIDWSSSREFKTNITDIKVDILETLMSLKPKQYHLIDDIAKYNEDRNKAISEGNEVPELTDDEVPLNWGFISEEVPEVIAGYGAKSVRGYPLTTLGIAGTQEVYKKHVALEGHVERLTKKLDSAMQIISQLQEVLLGQN</sequence>
<dbReference type="InterPro" id="IPR030392">
    <property type="entry name" value="S74_ICA"/>
</dbReference>
<dbReference type="EMBL" id="MF176161">
    <property type="protein sequence ID" value="ARW58280.1"/>
    <property type="molecule type" value="Genomic_DNA"/>
</dbReference>
<evidence type="ECO:0000259" key="4">
    <source>
        <dbReference type="PROSITE" id="PS51688"/>
    </source>
</evidence>
<dbReference type="Proteomes" id="UP000225583">
    <property type="component" value="Segment"/>
</dbReference>
<dbReference type="Gene3D" id="2.60.120.260">
    <property type="entry name" value="Galactose-binding domain-like"/>
    <property type="match status" value="3"/>
</dbReference>